<dbReference type="VEuPathDB" id="FungiDB:DEHA2E01782g"/>
<dbReference type="STRING" id="284592.Q6BQW2"/>
<dbReference type="GeneID" id="2902023"/>
<proteinExistence type="predicted"/>
<feature type="region of interest" description="Disordered" evidence="1">
    <location>
        <begin position="28"/>
        <end position="94"/>
    </location>
</feature>
<dbReference type="EMBL" id="CR382137">
    <property type="protein sequence ID" value="CAG87619.1"/>
    <property type="molecule type" value="Genomic_DNA"/>
</dbReference>
<dbReference type="InParanoid" id="Q6BQW2"/>
<sequence length="230" mass="25629">MIYFEANVTTTIPNPSYSMNSNNKYPKSNSIAGLPTNSHSGMDYPQPEYTQNQIQQQHQALPHQQLPHQQSHQHLPHQQSNQHSHQQPHQQYRQQGEYNSKFTPQDIQVLKQLLITGEKHKWKQITKEINYQAASRKNMVSDQGGFGCSSDDSSTSNSYGGGTSPGKLKNVSPTFVIKQYQALLGLPNNSMYFGLAGSSLPYVAGSNGWDDIPNVSGMYGSISDTQNDVE</sequence>
<dbReference type="AlphaFoldDB" id="Q6BQW2"/>
<protein>
    <submittedName>
        <fullName evidence="2">DEHA2E01782p</fullName>
    </submittedName>
</protein>
<feature type="compositionally biased region" description="Polar residues" evidence="1">
    <location>
        <begin position="28"/>
        <end position="40"/>
    </location>
</feature>
<feature type="compositionally biased region" description="Low complexity" evidence="1">
    <location>
        <begin position="51"/>
        <end position="94"/>
    </location>
</feature>
<dbReference type="eggNOG" id="ENOG502RQ3M">
    <property type="taxonomic scope" value="Eukaryota"/>
</dbReference>
<name>Q6BQW2_DEBHA</name>
<dbReference type="HOGENOM" id="CLU_1204731_0_0_1"/>
<dbReference type="OrthoDB" id="3981234at2759"/>
<gene>
    <name evidence="2" type="ordered locus">DEHA2E01782g</name>
</gene>
<dbReference type="OMA" id="DIGEQHY"/>
<dbReference type="Proteomes" id="UP000000599">
    <property type="component" value="Chromosome E"/>
</dbReference>
<evidence type="ECO:0000313" key="3">
    <source>
        <dbReference type="Proteomes" id="UP000000599"/>
    </source>
</evidence>
<keyword evidence="3" id="KW-1185">Reference proteome</keyword>
<accession>Q6BQW2</accession>
<dbReference type="RefSeq" id="XP_459408.1">
    <property type="nucleotide sequence ID" value="XM_459408.1"/>
</dbReference>
<evidence type="ECO:0000256" key="1">
    <source>
        <dbReference type="SAM" id="MobiDB-lite"/>
    </source>
</evidence>
<evidence type="ECO:0000313" key="2">
    <source>
        <dbReference type="EMBL" id="CAG87619.1"/>
    </source>
</evidence>
<feature type="region of interest" description="Disordered" evidence="1">
    <location>
        <begin position="140"/>
        <end position="167"/>
    </location>
</feature>
<reference evidence="2 3" key="1">
    <citation type="journal article" date="2004" name="Nature">
        <title>Genome evolution in yeasts.</title>
        <authorList>
            <consortium name="Genolevures"/>
            <person name="Dujon B."/>
            <person name="Sherman D."/>
            <person name="Fischer G."/>
            <person name="Durrens P."/>
            <person name="Casaregola S."/>
            <person name="Lafontaine I."/>
            <person name="de Montigny J."/>
            <person name="Marck C."/>
            <person name="Neuveglise C."/>
            <person name="Talla E."/>
            <person name="Goffard N."/>
            <person name="Frangeul L."/>
            <person name="Aigle M."/>
            <person name="Anthouard V."/>
            <person name="Babour A."/>
            <person name="Barbe V."/>
            <person name="Barnay S."/>
            <person name="Blanchin S."/>
            <person name="Beckerich J.M."/>
            <person name="Beyne E."/>
            <person name="Bleykasten C."/>
            <person name="Boisrame A."/>
            <person name="Boyer J."/>
            <person name="Cattolico L."/>
            <person name="Confanioleri F."/>
            <person name="de Daruvar A."/>
            <person name="Despons L."/>
            <person name="Fabre E."/>
            <person name="Fairhead C."/>
            <person name="Ferry-Dumazet H."/>
            <person name="Groppi A."/>
            <person name="Hantraye F."/>
            <person name="Hennequin C."/>
            <person name="Jauniaux N."/>
            <person name="Joyet P."/>
            <person name="Kachouri R."/>
            <person name="Kerrest A."/>
            <person name="Koszul R."/>
            <person name="Lemaire M."/>
            <person name="Lesur I."/>
            <person name="Ma L."/>
            <person name="Muller H."/>
            <person name="Nicaud J.M."/>
            <person name="Nikolski M."/>
            <person name="Oztas S."/>
            <person name="Ozier-Kalogeropoulos O."/>
            <person name="Pellenz S."/>
            <person name="Potier S."/>
            <person name="Richard G.F."/>
            <person name="Straub M.L."/>
            <person name="Suleau A."/>
            <person name="Swennene D."/>
            <person name="Tekaia F."/>
            <person name="Wesolowski-Louvel M."/>
            <person name="Westhof E."/>
            <person name="Wirth B."/>
            <person name="Zeniou-Meyer M."/>
            <person name="Zivanovic I."/>
            <person name="Bolotin-Fukuhara M."/>
            <person name="Thierry A."/>
            <person name="Bouchier C."/>
            <person name="Caudron B."/>
            <person name="Scarpelli C."/>
            <person name="Gaillardin C."/>
            <person name="Weissenbach J."/>
            <person name="Wincker P."/>
            <person name="Souciet J.L."/>
        </authorList>
    </citation>
    <scope>NUCLEOTIDE SEQUENCE [LARGE SCALE GENOMIC DNA]</scope>
    <source>
        <strain evidence="3">ATCC 36239 / CBS 767 / BCRC 21394 / JCM 1990 / NBRC 0083 / IGC 2968</strain>
    </source>
</reference>
<dbReference type="KEGG" id="dha:DEHA2E01782g"/>
<organism evidence="2 3">
    <name type="scientific">Debaryomyces hansenii (strain ATCC 36239 / CBS 767 / BCRC 21394 / JCM 1990 / NBRC 0083 / IGC 2968)</name>
    <name type="common">Yeast</name>
    <name type="synonym">Torulaspora hansenii</name>
    <dbReference type="NCBI Taxonomy" id="284592"/>
    <lineage>
        <taxon>Eukaryota</taxon>
        <taxon>Fungi</taxon>
        <taxon>Dikarya</taxon>
        <taxon>Ascomycota</taxon>
        <taxon>Saccharomycotina</taxon>
        <taxon>Pichiomycetes</taxon>
        <taxon>Debaryomycetaceae</taxon>
        <taxon>Debaryomyces</taxon>
    </lineage>
</organism>
<feature type="compositionally biased region" description="Low complexity" evidence="1">
    <location>
        <begin position="148"/>
        <end position="158"/>
    </location>
</feature>